<evidence type="ECO:0000313" key="3">
    <source>
        <dbReference type="Proteomes" id="UP000887565"/>
    </source>
</evidence>
<dbReference type="Proteomes" id="UP000887565">
    <property type="component" value="Unplaced"/>
</dbReference>
<accession>A0A915JPE5</accession>
<evidence type="ECO:0000313" key="4">
    <source>
        <dbReference type="WBParaSite" id="nRc.2.0.1.t27963-RA"/>
    </source>
</evidence>
<feature type="domain" description="C17orf113 probable zinc finger" evidence="2">
    <location>
        <begin position="54"/>
        <end position="112"/>
    </location>
</feature>
<dbReference type="Pfam" id="PF25431">
    <property type="entry name" value="zf-C17orf113"/>
    <property type="match status" value="1"/>
</dbReference>
<dbReference type="AlphaFoldDB" id="A0A915JPE5"/>
<feature type="compositionally biased region" description="Polar residues" evidence="1">
    <location>
        <begin position="1"/>
        <end position="20"/>
    </location>
</feature>
<dbReference type="WBParaSite" id="nRc.2.0.1.t27963-RA">
    <property type="protein sequence ID" value="nRc.2.0.1.t27963-RA"/>
    <property type="gene ID" value="nRc.2.0.1.g27963"/>
</dbReference>
<keyword evidence="3" id="KW-1185">Reference proteome</keyword>
<proteinExistence type="predicted"/>
<organism evidence="3 4">
    <name type="scientific">Romanomermis culicivorax</name>
    <name type="common">Nematode worm</name>
    <dbReference type="NCBI Taxonomy" id="13658"/>
    <lineage>
        <taxon>Eukaryota</taxon>
        <taxon>Metazoa</taxon>
        <taxon>Ecdysozoa</taxon>
        <taxon>Nematoda</taxon>
        <taxon>Enoplea</taxon>
        <taxon>Dorylaimia</taxon>
        <taxon>Mermithida</taxon>
        <taxon>Mermithoidea</taxon>
        <taxon>Mermithidae</taxon>
        <taxon>Romanomermis</taxon>
    </lineage>
</organism>
<dbReference type="PANTHER" id="PTHR46880:SF5">
    <property type="entry name" value="DUF4371 DOMAIN-CONTAINING PROTEIN"/>
    <property type="match status" value="1"/>
</dbReference>
<dbReference type="InterPro" id="IPR057456">
    <property type="entry name" value="Znf_C17orf113"/>
</dbReference>
<reference evidence="4" key="1">
    <citation type="submission" date="2022-11" db="UniProtKB">
        <authorList>
            <consortium name="WormBaseParasite"/>
        </authorList>
    </citation>
    <scope>IDENTIFICATION</scope>
</reference>
<name>A0A915JPE5_ROMCU</name>
<sequence>TTDNLKQNNSSRESADSESGCSDDEEIVVRNEESNSKAKRSKTYYYRASWCTKFPWLTVTDKQKILVVCNICRESGGKNAWASGKSLPDWRTSNLTDHEKSKAHKDSVENSKVAPKNVFQQAHKNLTEKSSNEIIMIMKKVLFVVQEGAPIYLSSKLHKLISHLCKAQENQLILPKHHGSNLSTYEFIAVLNQSIYDSVTKVLNNDIGFTLHVNESTDVAEQKHLILYATHVEQKTAEPATTFLGLVEVSKVAILIQCCYKNCRNAKTNFESFEFERYQRAQFTIKKFVMKLKNAIENRLDTDNEVLRWFRIFEPSAEMANFDAEQWNIFGTAELNCLVEKYALLGLSNDDLMNEWQEFKRSSCYKNQTTFTFESQNPRRVDTA</sequence>
<feature type="region of interest" description="Disordered" evidence="1">
    <location>
        <begin position="1"/>
        <end position="26"/>
    </location>
</feature>
<protein>
    <recommendedName>
        <fullName evidence="2">C17orf113 probable zinc finger domain-containing protein</fullName>
    </recommendedName>
</protein>
<dbReference type="PANTHER" id="PTHR46880">
    <property type="entry name" value="RAS-ASSOCIATING DOMAIN-CONTAINING PROTEIN"/>
    <property type="match status" value="1"/>
</dbReference>
<evidence type="ECO:0000259" key="2">
    <source>
        <dbReference type="Pfam" id="PF25431"/>
    </source>
</evidence>
<evidence type="ECO:0000256" key="1">
    <source>
        <dbReference type="SAM" id="MobiDB-lite"/>
    </source>
</evidence>